<dbReference type="Gene3D" id="3.30.2010.10">
    <property type="entry name" value="Metalloproteases ('zincins'), catalytic domain"/>
    <property type="match status" value="1"/>
</dbReference>
<dbReference type="OrthoDB" id="5321643at2"/>
<dbReference type="CDD" id="cd07344">
    <property type="entry name" value="M48_yhfN_like"/>
    <property type="match status" value="1"/>
</dbReference>
<organism evidence="2 3">
    <name type="scientific">Sorangium cellulosum</name>
    <name type="common">Polyangium cellulosum</name>
    <dbReference type="NCBI Taxonomy" id="56"/>
    <lineage>
        <taxon>Bacteria</taxon>
        <taxon>Pseudomonadati</taxon>
        <taxon>Myxococcota</taxon>
        <taxon>Polyangia</taxon>
        <taxon>Polyangiales</taxon>
        <taxon>Polyangiaceae</taxon>
        <taxon>Sorangium</taxon>
    </lineage>
</organism>
<sequence>MTALVVGDLELELRRSERRRSPEVTVERDGRLTLAAPAAASPEALTRFVEAKRFRIYQQLAAREALPPAPPPRQFVDGAGFPYLGRSYRLLLVPDQDVPVKLTGGRFRMRRADAERSEAGGSAEAHMIRWYSAHARPWLTTRVERFARRIRVTPGGLIVRDLGYRWGSCGKGGRLYFHWKTILLPPRLIEYVVVHELVHLREPHHGAMFWQRVERVIPDWAERREALRDVGRRIW</sequence>
<accession>A0A2L0EXF5</accession>
<dbReference type="InterPro" id="IPR053136">
    <property type="entry name" value="UTP_pyrophosphatase-like"/>
</dbReference>
<dbReference type="Pfam" id="PF01863">
    <property type="entry name" value="YgjP-like"/>
    <property type="match status" value="1"/>
</dbReference>
<dbReference type="PANTHER" id="PTHR30399">
    <property type="entry name" value="UNCHARACTERIZED PROTEIN YGJP"/>
    <property type="match status" value="1"/>
</dbReference>
<name>A0A2L0EXF5_SORCE</name>
<dbReference type="InterPro" id="IPR002725">
    <property type="entry name" value="YgjP-like_metallopeptidase"/>
</dbReference>
<gene>
    <name evidence="2" type="ORF">SOCE26_054370</name>
</gene>
<evidence type="ECO:0000313" key="2">
    <source>
        <dbReference type="EMBL" id="AUX43980.1"/>
    </source>
</evidence>
<dbReference type="AlphaFoldDB" id="A0A2L0EXF5"/>
<proteinExistence type="predicted"/>
<evidence type="ECO:0000259" key="1">
    <source>
        <dbReference type="Pfam" id="PF01863"/>
    </source>
</evidence>
<dbReference type="Proteomes" id="UP000238348">
    <property type="component" value="Chromosome"/>
</dbReference>
<feature type="domain" description="YgjP-like metallopeptidase" evidence="1">
    <location>
        <begin position="22"/>
        <end position="228"/>
    </location>
</feature>
<evidence type="ECO:0000313" key="3">
    <source>
        <dbReference type="Proteomes" id="UP000238348"/>
    </source>
</evidence>
<dbReference type="RefSeq" id="WP_104982570.1">
    <property type="nucleotide sequence ID" value="NZ_CP012673.1"/>
</dbReference>
<protein>
    <recommendedName>
        <fullName evidence="1">YgjP-like metallopeptidase domain-containing protein</fullName>
    </recommendedName>
</protein>
<reference evidence="2 3" key="1">
    <citation type="submission" date="2015-09" db="EMBL/GenBank/DDBJ databases">
        <title>Sorangium comparison.</title>
        <authorList>
            <person name="Zaburannyi N."/>
            <person name="Bunk B."/>
            <person name="Overmann J."/>
            <person name="Mueller R."/>
        </authorList>
    </citation>
    <scope>NUCLEOTIDE SEQUENCE [LARGE SCALE GENOMIC DNA]</scope>
    <source>
        <strain evidence="2 3">So ce26</strain>
    </source>
</reference>
<dbReference type="EMBL" id="CP012673">
    <property type="protein sequence ID" value="AUX43980.1"/>
    <property type="molecule type" value="Genomic_DNA"/>
</dbReference>
<dbReference type="PANTHER" id="PTHR30399:SF1">
    <property type="entry name" value="UTP PYROPHOSPHATASE"/>
    <property type="match status" value="1"/>
</dbReference>